<dbReference type="GO" id="GO:0016747">
    <property type="term" value="F:acyltransferase activity, transferring groups other than amino-acyl groups"/>
    <property type="evidence" value="ECO:0007669"/>
    <property type="project" value="InterPro"/>
</dbReference>
<feature type="compositionally biased region" description="Low complexity" evidence="1">
    <location>
        <begin position="379"/>
        <end position="396"/>
    </location>
</feature>
<evidence type="ECO:0000259" key="2">
    <source>
        <dbReference type="PROSITE" id="PS51186"/>
    </source>
</evidence>
<keyword evidence="4" id="KW-1185">Reference proteome</keyword>
<dbReference type="PANTHER" id="PTHR47237">
    <property type="entry name" value="SLL0310 PROTEIN"/>
    <property type="match status" value="1"/>
</dbReference>
<gene>
    <name evidence="3" type="ORF">EHV23_00925</name>
</gene>
<proteinExistence type="predicted"/>
<dbReference type="AlphaFoldDB" id="A0A426FQB6"/>
<dbReference type="InterPro" id="IPR000182">
    <property type="entry name" value="GNAT_dom"/>
</dbReference>
<feature type="domain" description="N-acetyltransferase" evidence="2">
    <location>
        <begin position="30"/>
        <end position="163"/>
    </location>
</feature>
<feature type="region of interest" description="Disordered" evidence="1">
    <location>
        <begin position="369"/>
        <end position="396"/>
    </location>
</feature>
<dbReference type="EMBL" id="RRUE01000001">
    <property type="protein sequence ID" value="RRN44880.1"/>
    <property type="molecule type" value="Genomic_DNA"/>
</dbReference>
<dbReference type="InterPro" id="IPR016181">
    <property type="entry name" value="Acyl_CoA_acyltransferase"/>
</dbReference>
<dbReference type="PROSITE" id="PS51186">
    <property type="entry name" value="GNAT"/>
    <property type="match status" value="1"/>
</dbReference>
<reference evidence="3 4" key="1">
    <citation type="submission" date="2018-11" db="EMBL/GenBank/DDBJ databases">
        <title>Genome sequencing of Lautropia sp. KCOM 2505 (= ChDC F240).</title>
        <authorList>
            <person name="Kook J.-K."/>
            <person name="Park S.-N."/>
            <person name="Lim Y.K."/>
        </authorList>
    </citation>
    <scope>NUCLEOTIDE SEQUENCE [LARGE SCALE GENOMIC DNA]</scope>
    <source>
        <strain evidence="3 4">KCOM 2505</strain>
    </source>
</reference>
<accession>A0A426FQB6</accession>
<name>A0A426FQB6_9BURK</name>
<comment type="caution">
    <text evidence="3">The sequence shown here is derived from an EMBL/GenBank/DDBJ whole genome shotgun (WGS) entry which is preliminary data.</text>
</comment>
<dbReference type="PANTHER" id="PTHR47237:SF2">
    <property type="entry name" value="BLL4206 PROTEIN"/>
    <property type="match status" value="1"/>
</dbReference>
<evidence type="ECO:0000256" key="1">
    <source>
        <dbReference type="SAM" id="MobiDB-lite"/>
    </source>
</evidence>
<keyword evidence="3" id="KW-0808">Transferase</keyword>
<dbReference type="Gene3D" id="3.40.630.90">
    <property type="match status" value="1"/>
</dbReference>
<sequence length="429" mass="45088">MPPHIAGLFVLRTAPQGPHAHGIPMTAPTPTLDTLTPADAHACWRMCQALRWPHREADLLRFQQWAERHGGTVALRADGRLIGCGFAFFWGETHGSIGMVIVDDAWQGRGLGKQMFNQLLALQGERSVTLQATQAGLPLYERMGFHATGRARQFHGIWQPAAESLLPGSLAGSAPAEAPPAREGVTAGVTGAMHAAVAEPAARTEPTADTQPAAGRFRTACTANTSQASHLRPLQPADLPALLDWDSAARGISRQWLIRDLLQGLQPDERCTVSTTAGGQIDGYGVLRRFGRGWVLGPLLARDESHAQALIRHLTADHAGQFIRIDLAADMLAFAAHGSQAPGPQLGAWLQAQGLAMVDEPVTMIRPGTMTAETPPPAMAGTTRTTATTGATEPGSGIASGSVAAGVTITGVQPPHAPGFCALVAQAIS</sequence>
<protein>
    <submittedName>
        <fullName evidence="3">GNAT family N-acetyltransferase</fullName>
    </submittedName>
</protein>
<dbReference type="Proteomes" id="UP000270261">
    <property type="component" value="Unassembled WGS sequence"/>
</dbReference>
<dbReference type="SUPFAM" id="SSF55729">
    <property type="entry name" value="Acyl-CoA N-acyltransferases (Nat)"/>
    <property type="match status" value="2"/>
</dbReference>
<dbReference type="Gene3D" id="3.40.630.30">
    <property type="match status" value="1"/>
</dbReference>
<dbReference type="Pfam" id="PF13673">
    <property type="entry name" value="Acetyltransf_10"/>
    <property type="match status" value="1"/>
</dbReference>
<dbReference type="InterPro" id="IPR052729">
    <property type="entry name" value="Acyl/Acetyltrans_Enzymes"/>
</dbReference>
<dbReference type="CDD" id="cd04301">
    <property type="entry name" value="NAT_SF"/>
    <property type="match status" value="1"/>
</dbReference>
<organism evidence="3 4">
    <name type="scientific">Lautropia dentalis</name>
    <dbReference type="NCBI Taxonomy" id="2490857"/>
    <lineage>
        <taxon>Bacteria</taxon>
        <taxon>Pseudomonadati</taxon>
        <taxon>Pseudomonadota</taxon>
        <taxon>Betaproteobacteria</taxon>
        <taxon>Burkholderiales</taxon>
        <taxon>Burkholderiaceae</taxon>
        <taxon>Lautropia</taxon>
    </lineage>
</organism>
<evidence type="ECO:0000313" key="4">
    <source>
        <dbReference type="Proteomes" id="UP000270261"/>
    </source>
</evidence>
<dbReference type="Pfam" id="PF18014">
    <property type="entry name" value="Acetyltransf_18"/>
    <property type="match status" value="1"/>
</dbReference>
<evidence type="ECO:0000313" key="3">
    <source>
        <dbReference type="EMBL" id="RRN44880.1"/>
    </source>
</evidence>
<dbReference type="InterPro" id="IPR041496">
    <property type="entry name" value="YitH/HolE_GNAT"/>
</dbReference>